<dbReference type="PRINTS" id="PR00150">
    <property type="entry name" value="PEPCARBXLASE"/>
</dbReference>
<evidence type="ECO:0000256" key="2">
    <source>
        <dbReference type="ARBA" id="ARBA00022419"/>
    </source>
</evidence>
<dbReference type="AlphaFoldDB" id="A0A327KUK7"/>
<dbReference type="PANTHER" id="PTHR30523">
    <property type="entry name" value="PHOSPHOENOLPYRUVATE CARBOXYLASE"/>
    <property type="match status" value="1"/>
</dbReference>
<gene>
    <name evidence="4" type="ORF">CH341_18655</name>
</gene>
<comment type="caution">
    <text evidence="4">The sequence shown here is derived from an EMBL/GenBank/DDBJ whole genome shotgun (WGS) entry which is preliminary data.</text>
</comment>
<name>A0A327KUK7_9BRAD</name>
<accession>A0A327KUK7</accession>
<protein>
    <recommendedName>
        <fullName evidence="2">Phosphoenolpyruvate carboxylase</fullName>
    </recommendedName>
</protein>
<dbReference type="PROSITE" id="PS00393">
    <property type="entry name" value="PEPCASE_2"/>
    <property type="match status" value="1"/>
</dbReference>
<dbReference type="SUPFAM" id="SSF51621">
    <property type="entry name" value="Phosphoenolpyruvate/pyruvate domain"/>
    <property type="match status" value="1"/>
</dbReference>
<dbReference type="InterPro" id="IPR015813">
    <property type="entry name" value="Pyrv/PenolPyrv_kinase-like_dom"/>
</dbReference>
<comment type="function">
    <text evidence="1">Forms oxaloacetate, a four-carbon dicarboxylic acid source for the tricarboxylic acid cycle.</text>
</comment>
<feature type="active site" evidence="3">
    <location>
        <position position="654"/>
    </location>
</feature>
<evidence type="ECO:0000256" key="1">
    <source>
        <dbReference type="ARBA" id="ARBA00003670"/>
    </source>
</evidence>
<dbReference type="Proteomes" id="UP000249130">
    <property type="component" value="Unassembled WGS sequence"/>
</dbReference>
<dbReference type="GO" id="GO:0006099">
    <property type="term" value="P:tricarboxylic acid cycle"/>
    <property type="evidence" value="ECO:0007669"/>
    <property type="project" value="InterPro"/>
</dbReference>
<dbReference type="InterPro" id="IPR021135">
    <property type="entry name" value="PEP_COase"/>
</dbReference>
<evidence type="ECO:0000313" key="4">
    <source>
        <dbReference type="EMBL" id="RAI42600.1"/>
    </source>
</evidence>
<dbReference type="OrthoDB" id="9768133at2"/>
<sequence>MPGPCLSAQGRAARMRGIRRLRHSGARANPASPESIVPVPFASRTQGLWVPGSALRAPPERRVILQSFRDGEAPPPWITMDNPELVRDDFAKWSADFADLLALFCKVIDEYRPATGVADFVRCCFTPGRSVQPPGPDGFGSLERCQGLSIAFQLLNIVEENTTNQMRRRAEARRHEREPGLWRNDLADLVARGWSEERIRDAIASTVFESVLTAHPTEAKRTTVLEHHRAIYLLLLERETRSFTDIELGIHQQRLEAALQRLWRTGEIQLDRPALDSEIRTVMHYMGSVFPDVVELLDLRFQRAWRDVFASAPPPLPRLGFGTWVGGDRDGHPGVTPQVTVAMLERLRGGALTLLQSRLTGLAMKLSLAGSTDDVPPVLRARLETTAALLGEPSRAAFERNRHEPWRQMVNLLIMRLERTKTGPDTPGAYRSPDDLVDDLGVIEAALVEACAPRVAETDVRPLAAQVRTFGFHFARLDIRQNSAYHDRAIAGLLTAAGCARSDFPDWSEAEKLAFLDAELKSPRPFTGIHMALNSEADTTVRLLHGLREHILRYGADGLGPLVVSMTRGVADLLAMYLLAREGGLLVDTPDGRACLLQVAPLFETIHDLDACDTILDAFLAHPLTRATLELTRKRDGKAEPEFSVMLGYSDSNKDGGIFASHWGLHFAEKRLARVGREHGVRLEFFHGRGGTIGRGAGPTHRFLDALPVGTLRGRLRVTEQGEMISQQYANRVTATFHLERLLAGVVRTSMLHEAGPAPPHPLRGLWTEVVDQSLSAYRGLVEAEGFIPFFRAATPIDAIEQARYGSRPSRRSGQASLADLRAIPWVFSWGQARFHLPGWYGVGSGLGWLARERPEGFQAIREALPDWPFLNYLLHNVEASLLAADPEIMALYASMVDDVRLRDTMLTRILDEYRRTRESVAALFTLPVTVRRPRSLRTHELRARGLTWLHHEQVRLLRAYRAAPNETTLDALLLTVNAIAMGQKTTG</sequence>
<dbReference type="Gene3D" id="1.20.1440.90">
    <property type="entry name" value="Phosphoenolpyruvate/pyruvate domain"/>
    <property type="match status" value="1"/>
</dbReference>
<evidence type="ECO:0000256" key="3">
    <source>
        <dbReference type="PROSITE-ProRule" id="PRU10112"/>
    </source>
</evidence>
<evidence type="ECO:0000313" key="5">
    <source>
        <dbReference type="Proteomes" id="UP000249130"/>
    </source>
</evidence>
<dbReference type="PANTHER" id="PTHR30523:SF32">
    <property type="entry name" value="PHOSPHOENOLPYRUVATE CARBOXYLASE"/>
    <property type="match status" value="1"/>
</dbReference>
<keyword evidence="5" id="KW-1185">Reference proteome</keyword>
<reference evidence="4 5" key="1">
    <citation type="submission" date="2017-07" db="EMBL/GenBank/DDBJ databases">
        <title>Draft Genome Sequences of Select Purple Nonsulfur Bacteria.</title>
        <authorList>
            <person name="Lasarre B."/>
            <person name="Mckinlay J.B."/>
        </authorList>
    </citation>
    <scope>NUCLEOTIDE SEQUENCE [LARGE SCALE GENOMIC DNA]</scope>
    <source>
        <strain evidence="4 5">DSM 5909</strain>
    </source>
</reference>
<dbReference type="GO" id="GO:0005829">
    <property type="term" value="C:cytosol"/>
    <property type="evidence" value="ECO:0007669"/>
    <property type="project" value="TreeGrafter"/>
</dbReference>
<proteinExistence type="predicted"/>
<organism evidence="4 5">
    <name type="scientific">Rhodoplanes roseus</name>
    <dbReference type="NCBI Taxonomy" id="29409"/>
    <lineage>
        <taxon>Bacteria</taxon>
        <taxon>Pseudomonadati</taxon>
        <taxon>Pseudomonadota</taxon>
        <taxon>Alphaproteobacteria</taxon>
        <taxon>Hyphomicrobiales</taxon>
        <taxon>Nitrobacteraceae</taxon>
        <taxon>Rhodoplanes</taxon>
    </lineage>
</organism>
<dbReference type="GO" id="GO:0008964">
    <property type="term" value="F:phosphoenolpyruvate carboxylase activity"/>
    <property type="evidence" value="ECO:0007669"/>
    <property type="project" value="InterPro"/>
</dbReference>
<dbReference type="Pfam" id="PF00311">
    <property type="entry name" value="PEPcase"/>
    <property type="match status" value="1"/>
</dbReference>
<dbReference type="EMBL" id="NPEX01000140">
    <property type="protein sequence ID" value="RAI42600.1"/>
    <property type="molecule type" value="Genomic_DNA"/>
</dbReference>
<dbReference type="InterPro" id="IPR033129">
    <property type="entry name" value="PEPCASE_His_AS"/>
</dbReference>
<dbReference type="GO" id="GO:0015977">
    <property type="term" value="P:carbon fixation"/>
    <property type="evidence" value="ECO:0007669"/>
    <property type="project" value="InterPro"/>
</dbReference>